<evidence type="ECO:0000313" key="2">
    <source>
        <dbReference type="EMBL" id="MBB2183465.1"/>
    </source>
</evidence>
<dbReference type="Gene3D" id="3.90.226.10">
    <property type="entry name" value="2-enoyl-CoA Hydratase, Chain A, domain 1"/>
    <property type="match status" value="1"/>
</dbReference>
<dbReference type="SUPFAM" id="SSF52096">
    <property type="entry name" value="ClpP/crotonase"/>
    <property type="match status" value="1"/>
</dbReference>
<feature type="transmembrane region" description="Helical" evidence="1">
    <location>
        <begin position="9"/>
        <end position="31"/>
    </location>
</feature>
<name>A0A839K0M2_9FIRM</name>
<evidence type="ECO:0000313" key="3">
    <source>
        <dbReference type="Proteomes" id="UP000574276"/>
    </source>
</evidence>
<keyword evidence="3" id="KW-1185">Reference proteome</keyword>
<reference evidence="2 3" key="1">
    <citation type="submission" date="2020-07" db="EMBL/GenBank/DDBJ databases">
        <title>Characterization and genome sequencing of isolate MD1, a novel member within the family Lachnospiraceae.</title>
        <authorList>
            <person name="Rettenmaier R."/>
            <person name="Di Bello L."/>
            <person name="Zinser C."/>
            <person name="Scheitz K."/>
            <person name="Liebl W."/>
            <person name="Zverlov V."/>
        </authorList>
    </citation>
    <scope>NUCLEOTIDE SEQUENCE [LARGE SCALE GENOMIC DNA]</scope>
    <source>
        <strain evidence="2 3">MD1</strain>
    </source>
</reference>
<dbReference type="InterPro" id="IPR029045">
    <property type="entry name" value="ClpP/crotonase-like_dom_sf"/>
</dbReference>
<evidence type="ECO:0000256" key="1">
    <source>
        <dbReference type="SAM" id="Phobius"/>
    </source>
</evidence>
<sequence length="286" mass="33134">MMMKWIKRVGIGISICIGILLITIVTLMVMATRFNGIWKLEAYGICIDARQGIVKTYIVTENSYTRMSNYDGVIINGTLYSGLGKYTLNTSNNSLKLNDNGARYVYSADKQAKDYFQKLHKVIKGDQAGKFRMYYELYKENYAFADLYGVDFDEEYNKYAPQVNEKTTDETLYEYMCKMVEKLDDGHVYLSWKDNEYTPSDYKPLWFKDHAQELVNVIKENYIKDLYRFEDCYILYGTLQEDTGYIVMPAIGMAELNKSGTTKKAMEWNNIYKIGGSRKLSSIGIK</sequence>
<gene>
    <name evidence="2" type="ORF">H0486_11300</name>
</gene>
<organism evidence="2 3">
    <name type="scientific">Variimorphobacter saccharofermentans</name>
    <dbReference type="NCBI Taxonomy" id="2755051"/>
    <lineage>
        <taxon>Bacteria</taxon>
        <taxon>Bacillati</taxon>
        <taxon>Bacillota</taxon>
        <taxon>Clostridia</taxon>
        <taxon>Lachnospirales</taxon>
        <taxon>Lachnospiraceae</taxon>
        <taxon>Variimorphobacter</taxon>
    </lineage>
</organism>
<accession>A0A839K0M2</accession>
<comment type="caution">
    <text evidence="2">The sequence shown here is derived from an EMBL/GenBank/DDBJ whole genome shotgun (WGS) entry which is preliminary data.</text>
</comment>
<keyword evidence="1" id="KW-0472">Membrane</keyword>
<dbReference type="Gene3D" id="3.30.750.44">
    <property type="match status" value="1"/>
</dbReference>
<dbReference type="EMBL" id="JACEGA010000001">
    <property type="protein sequence ID" value="MBB2183465.1"/>
    <property type="molecule type" value="Genomic_DNA"/>
</dbReference>
<keyword evidence="1" id="KW-1133">Transmembrane helix</keyword>
<dbReference type="AlphaFoldDB" id="A0A839K0M2"/>
<proteinExistence type="predicted"/>
<dbReference type="Proteomes" id="UP000574276">
    <property type="component" value="Unassembled WGS sequence"/>
</dbReference>
<dbReference type="RefSeq" id="WP_228353120.1">
    <property type="nucleotide sequence ID" value="NZ_JACEGA010000001.1"/>
</dbReference>
<keyword evidence="1" id="KW-0812">Transmembrane</keyword>
<protein>
    <submittedName>
        <fullName evidence="2">Uncharacterized protein</fullName>
    </submittedName>
</protein>